<dbReference type="InterPro" id="IPR003395">
    <property type="entry name" value="RecF/RecN/SMC_N"/>
</dbReference>
<gene>
    <name evidence="3" type="ORF">A3F99_02680</name>
</gene>
<dbReference type="EMBL" id="MHJB01000011">
    <property type="protein sequence ID" value="OGY61304.1"/>
    <property type="molecule type" value="Genomic_DNA"/>
</dbReference>
<proteinExistence type="predicted"/>
<dbReference type="Proteomes" id="UP000176571">
    <property type="component" value="Unassembled WGS sequence"/>
</dbReference>
<dbReference type="Pfam" id="PF02463">
    <property type="entry name" value="SMC_N"/>
    <property type="match status" value="1"/>
</dbReference>
<sequence length="705" mass="79846">MFLRKLELQGFKSFADKISLDLSHGITAVVGPNGSGKSNITDALRWLLGEREARNLRGGKVEDLIFAGTKDRPRMGMAQASMYFDNSSGFFPVDYKEVSVSRRLSRDGESEILLNKSEIRLKDVIDFFAKSRMGARGLSIVSQGESDIFINSTPLERREMIEEILGLKEYQIKKAEAVRRLKNTGFNLEKANALIGELAPHLRMLKKQVSRYEGREEIAGELNELENRYYGSRLKKIKDALLKLQPALKDAEKELSKQEVVTKKLEAEITDVRNSGPETDEKIKVIQEKRKNSLDRKFNFQKDLNRLETRLELTQNLPDVKEVNLLAALKDVRNLAYASVEEGTLERLKDTVSKIVSLIDNLFSKGNDASGELKKSMAKLEADIKQTDKELKDLDIAEADSTKHIRQFNEKFKEIFIAFESERNKLIKLKDEKNSLVFESEKLDIKLKDLSVQILEIGRKASDFDVWSGVPLEDEEVAVRRMFRLRGELSAIGEIDQNTIKDYKETEERHTFLVDQVSDLEKAVTDLNKLIEDLDYKIRHEFNSAISHISEEFNKYINALFGGGKAKLTVEEEKDERVLDVEVEGLEVQANEKVESGVYIDVSFPRKRLKGLEVLSGGEKALVSIAALFALISVSPPPFLVLDEIDAPLDEINARRFGELLKNFSKKTQFLIVTHNRATMEAADVLYGVTMSADGTSQVLSIKLN</sequence>
<accession>A0A1G1Z9X0</accession>
<dbReference type="Gene3D" id="3.40.50.300">
    <property type="entry name" value="P-loop containing nucleotide triphosphate hydrolases"/>
    <property type="match status" value="2"/>
</dbReference>
<reference evidence="3 4" key="1">
    <citation type="journal article" date="2016" name="Nat. Commun.">
        <title>Thousands of microbial genomes shed light on interconnected biogeochemical processes in an aquifer system.</title>
        <authorList>
            <person name="Anantharaman K."/>
            <person name="Brown C.T."/>
            <person name="Hug L.A."/>
            <person name="Sharon I."/>
            <person name="Castelle C.J."/>
            <person name="Probst A.J."/>
            <person name="Thomas B.C."/>
            <person name="Singh A."/>
            <person name="Wilkins M.J."/>
            <person name="Karaoz U."/>
            <person name="Brodie E.L."/>
            <person name="Williams K.H."/>
            <person name="Hubbard S.S."/>
            <person name="Banfield J.F."/>
        </authorList>
    </citation>
    <scope>NUCLEOTIDE SEQUENCE [LARGE SCALE GENOMIC DNA]</scope>
</reference>
<dbReference type="PANTHER" id="PTHR43977">
    <property type="entry name" value="STRUCTURAL MAINTENANCE OF CHROMOSOMES PROTEIN 3"/>
    <property type="match status" value="1"/>
</dbReference>
<feature type="coiled-coil region" evidence="1">
    <location>
        <begin position="370"/>
        <end position="397"/>
    </location>
</feature>
<comment type="caution">
    <text evidence="3">The sequence shown here is derived from an EMBL/GenBank/DDBJ whole genome shotgun (WGS) entry which is preliminary data.</text>
</comment>
<evidence type="ECO:0000313" key="4">
    <source>
        <dbReference type="Proteomes" id="UP000176571"/>
    </source>
</evidence>
<feature type="coiled-coil region" evidence="1">
    <location>
        <begin position="503"/>
        <end position="537"/>
    </location>
</feature>
<dbReference type="AlphaFoldDB" id="A0A1G1Z9X0"/>
<feature type="domain" description="RecF/RecN/SMC N-terminal" evidence="2">
    <location>
        <begin position="2"/>
        <end position="697"/>
    </location>
</feature>
<dbReference type="SUPFAM" id="SSF52540">
    <property type="entry name" value="P-loop containing nucleoside triphosphate hydrolases"/>
    <property type="match status" value="1"/>
</dbReference>
<organism evidence="3 4">
    <name type="scientific">Candidatus Colwellbacteria bacterium RIFCSPLOWO2_12_FULL_43_11</name>
    <dbReference type="NCBI Taxonomy" id="1797693"/>
    <lineage>
        <taxon>Bacteria</taxon>
        <taxon>Candidatus Colwelliibacteriota</taxon>
    </lineage>
</organism>
<dbReference type="InterPro" id="IPR027417">
    <property type="entry name" value="P-loop_NTPase"/>
</dbReference>
<protein>
    <recommendedName>
        <fullName evidence="2">RecF/RecN/SMC N-terminal domain-containing protein</fullName>
    </recommendedName>
</protein>
<evidence type="ECO:0000259" key="2">
    <source>
        <dbReference type="Pfam" id="PF02463"/>
    </source>
</evidence>
<evidence type="ECO:0000256" key="1">
    <source>
        <dbReference type="SAM" id="Coils"/>
    </source>
</evidence>
<evidence type="ECO:0000313" key="3">
    <source>
        <dbReference type="EMBL" id="OGY61304.1"/>
    </source>
</evidence>
<name>A0A1G1Z9X0_9BACT</name>
<dbReference type="STRING" id="1797693.A3F99_02680"/>
<keyword evidence="1" id="KW-0175">Coiled coil</keyword>